<name>A0A1Q8CDW2_9PSEU</name>
<evidence type="ECO:0000313" key="4">
    <source>
        <dbReference type="EMBL" id="OLF12557.1"/>
    </source>
</evidence>
<dbReference type="InterPro" id="IPR050708">
    <property type="entry name" value="T6SS_VgrG/RHS"/>
</dbReference>
<sequence>MAVTRRRYLPFGALRGTAPAVWPGQQGFLGGVQDSSTGLTHLGAREYDPTLGRFISVDPVMDLADPQQIHGYTYSNNNPTTYSDPTGLCPDDGAGGCADDWTLPGGSGSANKPKSSGKGSSSKGGGVPKKAKASARLCRTVN</sequence>
<dbReference type="InterPro" id="IPR022385">
    <property type="entry name" value="Rhs_assc_core"/>
</dbReference>
<dbReference type="STRING" id="1912961.BU204_29065"/>
<keyword evidence="5" id="KW-1185">Reference proteome</keyword>
<dbReference type="Pfam" id="PF25023">
    <property type="entry name" value="TEN_YD-shell"/>
    <property type="match status" value="1"/>
</dbReference>
<evidence type="ECO:0000256" key="2">
    <source>
        <dbReference type="SAM" id="MobiDB-lite"/>
    </source>
</evidence>
<gene>
    <name evidence="4" type="ORF">BU204_29065</name>
</gene>
<dbReference type="RefSeq" id="WP_075128966.1">
    <property type="nucleotide sequence ID" value="NZ_MSIE01000060.1"/>
</dbReference>
<protein>
    <recommendedName>
        <fullName evidence="3">Teneurin-like YD-shell domain-containing protein</fullName>
    </recommendedName>
</protein>
<dbReference type="Gene3D" id="2.180.10.10">
    <property type="entry name" value="RHS repeat-associated core"/>
    <property type="match status" value="1"/>
</dbReference>
<dbReference type="EMBL" id="MSIE01000060">
    <property type="protein sequence ID" value="OLF12557.1"/>
    <property type="molecule type" value="Genomic_DNA"/>
</dbReference>
<evidence type="ECO:0000256" key="1">
    <source>
        <dbReference type="ARBA" id="ARBA00022737"/>
    </source>
</evidence>
<organism evidence="4 5">
    <name type="scientific">Actinophytocola xanthii</name>
    <dbReference type="NCBI Taxonomy" id="1912961"/>
    <lineage>
        <taxon>Bacteria</taxon>
        <taxon>Bacillati</taxon>
        <taxon>Actinomycetota</taxon>
        <taxon>Actinomycetes</taxon>
        <taxon>Pseudonocardiales</taxon>
        <taxon>Pseudonocardiaceae</taxon>
    </lineage>
</organism>
<feature type="domain" description="Teneurin-like YD-shell" evidence="3">
    <location>
        <begin position="3"/>
        <end position="79"/>
    </location>
</feature>
<dbReference type="AlphaFoldDB" id="A0A1Q8CDW2"/>
<keyword evidence="1" id="KW-0677">Repeat</keyword>
<dbReference type="PANTHER" id="PTHR32305">
    <property type="match status" value="1"/>
</dbReference>
<dbReference type="InterPro" id="IPR056823">
    <property type="entry name" value="TEN-like_YD-shell"/>
</dbReference>
<evidence type="ECO:0000313" key="5">
    <source>
        <dbReference type="Proteomes" id="UP000185596"/>
    </source>
</evidence>
<proteinExistence type="predicted"/>
<feature type="compositionally biased region" description="Polar residues" evidence="2">
    <location>
        <begin position="73"/>
        <end position="84"/>
    </location>
</feature>
<feature type="compositionally biased region" description="Low complexity" evidence="2">
    <location>
        <begin position="87"/>
        <end position="100"/>
    </location>
</feature>
<feature type="region of interest" description="Disordered" evidence="2">
    <location>
        <begin position="69"/>
        <end position="142"/>
    </location>
</feature>
<reference evidence="4 5" key="1">
    <citation type="submission" date="2016-12" db="EMBL/GenBank/DDBJ databases">
        <title>The draft genome sequence of Actinophytocola sp. 11-183.</title>
        <authorList>
            <person name="Wang W."/>
            <person name="Yuan L."/>
        </authorList>
    </citation>
    <scope>NUCLEOTIDE SEQUENCE [LARGE SCALE GENOMIC DNA]</scope>
    <source>
        <strain evidence="4 5">11-183</strain>
    </source>
</reference>
<accession>A0A1Q8CDW2</accession>
<dbReference type="NCBIfam" id="TIGR03696">
    <property type="entry name" value="Rhs_assc_core"/>
    <property type="match status" value="1"/>
</dbReference>
<comment type="caution">
    <text evidence="4">The sequence shown here is derived from an EMBL/GenBank/DDBJ whole genome shotgun (WGS) entry which is preliminary data.</text>
</comment>
<dbReference type="Proteomes" id="UP000185596">
    <property type="component" value="Unassembled WGS sequence"/>
</dbReference>
<dbReference type="PANTHER" id="PTHR32305:SF17">
    <property type="entry name" value="TRNA NUCLEASE WAPA"/>
    <property type="match status" value="1"/>
</dbReference>
<evidence type="ECO:0000259" key="3">
    <source>
        <dbReference type="Pfam" id="PF25023"/>
    </source>
</evidence>
<feature type="compositionally biased region" description="Low complexity" evidence="2">
    <location>
        <begin position="109"/>
        <end position="121"/>
    </location>
</feature>
<dbReference type="OrthoDB" id="291011at2"/>